<evidence type="ECO:0000256" key="4">
    <source>
        <dbReference type="ARBA" id="ARBA00022475"/>
    </source>
</evidence>
<keyword evidence="11" id="KW-1185">Reference proteome</keyword>
<keyword evidence="3" id="KW-0813">Transport</keyword>
<feature type="transmembrane region" description="Helical" evidence="9">
    <location>
        <begin position="145"/>
        <end position="165"/>
    </location>
</feature>
<keyword evidence="7 9" id="KW-0472">Membrane</keyword>
<dbReference type="RefSeq" id="WP_253967814.1">
    <property type="nucleotide sequence ID" value="NZ_JAMFTH010000002.1"/>
</dbReference>
<feature type="compositionally biased region" description="Basic and acidic residues" evidence="8">
    <location>
        <begin position="691"/>
        <end position="703"/>
    </location>
</feature>
<dbReference type="Pfam" id="PF02028">
    <property type="entry name" value="BCCT"/>
    <property type="match status" value="1"/>
</dbReference>
<feature type="transmembrane region" description="Helical" evidence="9">
    <location>
        <begin position="349"/>
        <end position="368"/>
    </location>
</feature>
<dbReference type="Proteomes" id="UP001139319">
    <property type="component" value="Unassembled WGS sequence"/>
</dbReference>
<evidence type="ECO:0000256" key="9">
    <source>
        <dbReference type="SAM" id="Phobius"/>
    </source>
</evidence>
<dbReference type="NCBIfam" id="TIGR00842">
    <property type="entry name" value="bcct"/>
    <property type="match status" value="1"/>
</dbReference>
<dbReference type="GO" id="GO:0005886">
    <property type="term" value="C:plasma membrane"/>
    <property type="evidence" value="ECO:0007669"/>
    <property type="project" value="UniProtKB-SubCell"/>
</dbReference>
<feature type="transmembrane region" description="Helical" evidence="9">
    <location>
        <begin position="53"/>
        <end position="74"/>
    </location>
</feature>
<keyword evidence="4" id="KW-1003">Cell membrane</keyword>
<comment type="similarity">
    <text evidence="2">Belongs to the BCCT transporter (TC 2.A.15) family.</text>
</comment>
<accession>A0A9X2KTT2</accession>
<feature type="transmembrane region" description="Helical" evidence="9">
    <location>
        <begin position="231"/>
        <end position="250"/>
    </location>
</feature>
<feature type="region of interest" description="Disordered" evidence="8">
    <location>
        <begin position="670"/>
        <end position="703"/>
    </location>
</feature>
<keyword evidence="6 9" id="KW-1133">Transmembrane helix</keyword>
<evidence type="ECO:0000313" key="10">
    <source>
        <dbReference type="EMBL" id="MCP8899517.1"/>
    </source>
</evidence>
<dbReference type="PANTHER" id="PTHR30047:SF7">
    <property type="entry name" value="HIGH-AFFINITY CHOLINE TRANSPORT PROTEIN"/>
    <property type="match status" value="1"/>
</dbReference>
<feature type="transmembrane region" description="Helical" evidence="9">
    <location>
        <begin position="185"/>
        <end position="211"/>
    </location>
</feature>
<evidence type="ECO:0000256" key="6">
    <source>
        <dbReference type="ARBA" id="ARBA00022989"/>
    </source>
</evidence>
<feature type="transmembrane region" description="Helical" evidence="9">
    <location>
        <begin position="449"/>
        <end position="470"/>
    </location>
</feature>
<dbReference type="EMBL" id="JAMFTH010000002">
    <property type="protein sequence ID" value="MCP8899517.1"/>
    <property type="molecule type" value="Genomic_DNA"/>
</dbReference>
<evidence type="ECO:0000256" key="2">
    <source>
        <dbReference type="ARBA" id="ARBA00005658"/>
    </source>
</evidence>
<feature type="transmembrane region" description="Helical" evidence="9">
    <location>
        <begin position="12"/>
        <end position="33"/>
    </location>
</feature>
<evidence type="ECO:0000256" key="5">
    <source>
        <dbReference type="ARBA" id="ARBA00022692"/>
    </source>
</evidence>
<proteinExistence type="inferred from homology"/>
<feature type="transmembrane region" description="Helical" evidence="9">
    <location>
        <begin position="315"/>
        <end position="337"/>
    </location>
</feature>
<dbReference type="InterPro" id="IPR000060">
    <property type="entry name" value="BCCT_transptr"/>
</dbReference>
<dbReference type="GO" id="GO:0022857">
    <property type="term" value="F:transmembrane transporter activity"/>
    <property type="evidence" value="ECO:0007669"/>
    <property type="project" value="InterPro"/>
</dbReference>
<evidence type="ECO:0000313" key="11">
    <source>
        <dbReference type="Proteomes" id="UP001139319"/>
    </source>
</evidence>
<evidence type="ECO:0000256" key="3">
    <source>
        <dbReference type="ARBA" id="ARBA00022448"/>
    </source>
</evidence>
<feature type="transmembrane region" description="Helical" evidence="9">
    <location>
        <begin position="95"/>
        <end position="114"/>
    </location>
</feature>
<reference evidence="10" key="2">
    <citation type="submission" date="2023-01" db="EMBL/GenBank/DDBJ databases">
        <title>Gilvimarinus xylanilyticus HB14 isolated from Caulerpa lentillifera aquaculture base in Hainan, China.</title>
        <authorList>
            <person name="Zhang Y.-J."/>
        </authorList>
    </citation>
    <scope>NUCLEOTIDE SEQUENCE</scope>
    <source>
        <strain evidence="10">HB14</strain>
    </source>
</reference>
<keyword evidence="5 9" id="KW-0812">Transmembrane</keyword>
<evidence type="ECO:0000256" key="8">
    <source>
        <dbReference type="SAM" id="MobiDB-lite"/>
    </source>
</evidence>
<comment type="caution">
    <text evidence="10">The sequence shown here is derived from an EMBL/GenBank/DDBJ whole genome shotgun (WGS) entry which is preliminary data.</text>
</comment>
<feature type="transmembrane region" description="Helical" evidence="9">
    <location>
        <begin position="476"/>
        <end position="498"/>
    </location>
</feature>
<gene>
    <name evidence="10" type="ORF">M6D89_09425</name>
</gene>
<evidence type="ECO:0000256" key="7">
    <source>
        <dbReference type="ARBA" id="ARBA00023136"/>
    </source>
</evidence>
<evidence type="ECO:0000256" key="1">
    <source>
        <dbReference type="ARBA" id="ARBA00004651"/>
    </source>
</evidence>
<name>A0A9X2KTT2_9GAMM</name>
<organism evidence="10 11">
    <name type="scientific">Gilvimarinus xylanilyticus</name>
    <dbReference type="NCBI Taxonomy" id="2944139"/>
    <lineage>
        <taxon>Bacteria</taxon>
        <taxon>Pseudomonadati</taxon>
        <taxon>Pseudomonadota</taxon>
        <taxon>Gammaproteobacteria</taxon>
        <taxon>Cellvibrionales</taxon>
        <taxon>Cellvibrionaceae</taxon>
        <taxon>Gilvimarinus</taxon>
    </lineage>
</organism>
<comment type="subcellular location">
    <subcellularLocation>
        <location evidence="1">Cell membrane</location>
        <topology evidence="1">Multi-pass membrane protein</topology>
    </subcellularLocation>
</comment>
<dbReference type="AlphaFoldDB" id="A0A9X2KTT2"/>
<protein>
    <submittedName>
        <fullName evidence="10">BCCT family transporter</fullName>
    </submittedName>
</protein>
<reference evidence="10" key="1">
    <citation type="submission" date="2022-05" db="EMBL/GenBank/DDBJ databases">
        <authorList>
            <person name="Sun H.-N."/>
        </authorList>
    </citation>
    <scope>NUCLEOTIDE SEQUENCE</scope>
    <source>
        <strain evidence="10">HB14</strain>
    </source>
</reference>
<sequence>MTETKSKAGSTVLIPVFIPAVVVIFLLVVGTISNPELAGNLFATTLSYITETFGWFYMLSVAFFLLFIVGIAMTKWGSIKLGPDHADAQYSFPEWFAMLFSAGYGIALLFFGVAEPVLHYASPPAGAAETVGSAKQAMQIAFFHWGFHIWAIYGLVGLVLAYFAFRHGLPLSIRSALYPLVGDRIYGPVGHAVDVFAILGTMFGIATTLGLSVTQINTGINYLWPQIPVNTTVQLITIACITGLAIFSVVAGMDKGVKRLSILNMVLAVSLMLFVFVVGPTVHILETFLQNTGSYLNFIVERTFNLEAYSRSDWIGNWTLFIFGWTIAWAPFVGLFIAKISRGRTIREFVVGVMLVPSLFTFLWFSVFGDTALNLIMNEGYTALIGEVQNNQAIALFKLYEALPWTSIVSFITVLLIITFFVTSSDSGSLVIDSLASGGALHTPAWQRVFWACSEGIVAGTLLLAGGLSALQTMTIASALPFSIIMIISAVGMWRALVIEGHHQSSLKTDVHQRGSGTSGPGLWRQRLHGLVTFPTRDEVKKFMDTTVNKAMHRVERELVKEGWQAKVEDDPENNRKYLEVIKEDHVDFIYEIRMLDHVLPDYARTEESVSSEDEQYYYRAEVFLRRGGQSYDVFGFDQQDIITDILDQFEKHLHFLHISTASLPWRMEEHDDMLSTPPEPPEDEPGVNKGESDEKPHSPPAS</sequence>
<dbReference type="PANTHER" id="PTHR30047">
    <property type="entry name" value="HIGH-AFFINITY CHOLINE TRANSPORT PROTEIN-RELATED"/>
    <property type="match status" value="1"/>
</dbReference>
<feature type="transmembrane region" description="Helical" evidence="9">
    <location>
        <begin position="402"/>
        <end position="422"/>
    </location>
</feature>
<feature type="transmembrane region" description="Helical" evidence="9">
    <location>
        <begin position="262"/>
        <end position="285"/>
    </location>
</feature>